<protein>
    <recommendedName>
        <fullName evidence="1">AMP-dependent synthetase/ligase domain-containing protein</fullName>
    </recommendedName>
</protein>
<dbReference type="NCBIfam" id="TIGR01217">
    <property type="entry name" value="ac_ac_CoA_syn"/>
    <property type="match status" value="1"/>
</dbReference>
<evidence type="ECO:0000259" key="1">
    <source>
        <dbReference type="Pfam" id="PF00501"/>
    </source>
</evidence>
<feature type="domain" description="AMP-dependent synthetase/ligase" evidence="1">
    <location>
        <begin position="107"/>
        <end position="482"/>
    </location>
</feature>
<proteinExistence type="predicted"/>
<dbReference type="Gene3D" id="3.40.50.12780">
    <property type="entry name" value="N-terminal domain of ligase-like"/>
    <property type="match status" value="1"/>
</dbReference>
<dbReference type="InterPro" id="IPR005914">
    <property type="entry name" value="Acac_CoA_synth"/>
</dbReference>
<evidence type="ECO:0000313" key="3">
    <source>
        <dbReference type="Proteomes" id="UP000215127"/>
    </source>
</evidence>
<dbReference type="STRING" id="1276538.A0A1X7RF97"/>
<dbReference type="Gene3D" id="3.30.300.30">
    <property type="match status" value="1"/>
</dbReference>
<dbReference type="GO" id="GO:0030729">
    <property type="term" value="F:acetoacetate-CoA ligase activity"/>
    <property type="evidence" value="ECO:0007669"/>
    <property type="project" value="InterPro"/>
</dbReference>
<dbReference type="GO" id="GO:0006629">
    <property type="term" value="P:lipid metabolic process"/>
    <property type="evidence" value="ECO:0007669"/>
    <property type="project" value="InterPro"/>
</dbReference>
<organism evidence="2 3">
    <name type="scientific">Zymoseptoria tritici (strain ST99CH_3D7)</name>
    <dbReference type="NCBI Taxonomy" id="1276538"/>
    <lineage>
        <taxon>Eukaryota</taxon>
        <taxon>Fungi</taxon>
        <taxon>Dikarya</taxon>
        <taxon>Ascomycota</taxon>
        <taxon>Pezizomycotina</taxon>
        <taxon>Dothideomycetes</taxon>
        <taxon>Dothideomycetidae</taxon>
        <taxon>Mycosphaerellales</taxon>
        <taxon>Mycosphaerellaceae</taxon>
        <taxon>Zymoseptoria</taxon>
    </lineage>
</organism>
<dbReference type="InterPro" id="IPR045851">
    <property type="entry name" value="AMP-bd_C_sf"/>
</dbReference>
<gene>
    <name evidence="2" type="ORF">ZT3D7_G1036</name>
</gene>
<accession>A0A1X7RF97</accession>
<dbReference type="InterPro" id="IPR020845">
    <property type="entry name" value="AMP-binding_CS"/>
</dbReference>
<keyword evidence="3" id="KW-1185">Reference proteome</keyword>
<dbReference type="PROSITE" id="PS00455">
    <property type="entry name" value="AMP_BINDING"/>
    <property type="match status" value="1"/>
</dbReference>
<dbReference type="InterPro" id="IPR042099">
    <property type="entry name" value="ANL_N_sf"/>
</dbReference>
<reference evidence="2 3" key="1">
    <citation type="submission" date="2016-06" db="EMBL/GenBank/DDBJ databases">
        <authorList>
            <person name="Kjaerup R.B."/>
            <person name="Dalgaard T.S."/>
            <person name="Juul-Madsen H.R."/>
        </authorList>
    </citation>
    <scope>NUCLEOTIDE SEQUENCE [LARGE SCALE GENOMIC DNA]</scope>
</reference>
<evidence type="ECO:0000313" key="2">
    <source>
        <dbReference type="EMBL" id="SMQ45891.1"/>
    </source>
</evidence>
<name>A0A1X7RF97_ZYMT9</name>
<dbReference type="PANTHER" id="PTHR42921:SF4">
    <property type="entry name" value="ACETOACETYL-COA SYNTHASE (AFU_ORTHOLOGUE AFUA_8G04770)"/>
    <property type="match status" value="1"/>
</dbReference>
<dbReference type="Pfam" id="PF00501">
    <property type="entry name" value="AMP-binding"/>
    <property type="match status" value="1"/>
</dbReference>
<dbReference type="SUPFAM" id="SSF56801">
    <property type="entry name" value="Acetyl-CoA synthetase-like"/>
    <property type="match status" value="1"/>
</dbReference>
<dbReference type="EMBL" id="LT853692">
    <property type="protein sequence ID" value="SMQ45891.1"/>
    <property type="molecule type" value="Genomic_DNA"/>
</dbReference>
<dbReference type="PANTHER" id="PTHR42921">
    <property type="entry name" value="ACETOACETYL-COA SYNTHETASE"/>
    <property type="match status" value="1"/>
</dbReference>
<dbReference type="AlphaFoldDB" id="A0A1X7RF97"/>
<dbReference type="InterPro" id="IPR000873">
    <property type="entry name" value="AMP-dep_synth/lig_dom"/>
</dbReference>
<sequence length="676" mass="75342">MSNQSSYPQPVWTPRLAGKTPMDIYRQHVNKRYSQNLKTSRDLQRWSVQNPHEFWIDLYSYLGLVPELPTGIQKAYDDTVPMSSNPPFFLEVLMNYAENAMFSNPDPNAIALIGLREDTDLDKSDGEILTWSEFREKVRLTASALLQCGVKKGDRVGALVATSIWAMVLFHASASIGAIFTCISPDLGLEGCVSRLQQVTPSILFADSHTVYKGKAVSTLDKVKSILNRLSPQPQLYIVPLAEETASFPLVDDFIHKADPSYELEFVRVPFNYPLMICYSSGTTGAPKCIVHQHGMIIQLKKIAVIHNSTTHKDVILQYSSTSWVVFYIMCGYFACGATTLVYNGSPMYPSTDQLLRLVEKYRVTYFGTSPRYLLEVQMANVVPKESFDLSSLRIVYTTGATLSSEQYRWFYKTFPRHVHLCNTAGGTDTATSLIAADSTSPIYAGEMQIYALGMDVDIADPTTGASIADSGEAGEMIVRQPFPSMPCFFWGDTDGSKYRSSYFERFDTIDVWAQHDWLQKMPGTGGLVMHGRSDGVLNPSGIRFGSGEIYAIVESPPFTSSISNTLCVGRRRPQDADEDVFLFLVMSPSATFTPQLSSDIKSTIRRELSPRHVPRFVIPVPAIPVTINGKKVEAAVKQTLGGKDVVASNTVLNPESIAYFRRFRDLEREPKESKM</sequence>
<dbReference type="Proteomes" id="UP000215127">
    <property type="component" value="Chromosome 1"/>
</dbReference>